<keyword evidence="2" id="KW-1185">Reference proteome</keyword>
<accession>A0A4Y8DI63</accession>
<reference evidence="1 2" key="1">
    <citation type="submission" date="2017-11" db="EMBL/GenBank/DDBJ databases">
        <title>Comparative genomics of Botrytis spp.</title>
        <authorList>
            <person name="Valero-Jimenez C.A."/>
            <person name="Tapia P."/>
            <person name="Veloso J."/>
            <person name="Silva-Moreno E."/>
            <person name="Staats M."/>
            <person name="Valdes J.H."/>
            <person name="Van Kan J.A.L."/>
        </authorList>
    </citation>
    <scope>NUCLEOTIDE SEQUENCE [LARGE SCALE GENOMIC DNA]</scope>
    <source>
        <strain evidence="1 2">MUCL2830</strain>
    </source>
</reference>
<proteinExistence type="predicted"/>
<dbReference type="AlphaFoldDB" id="A0A4Y8DI63"/>
<protein>
    <recommendedName>
        <fullName evidence="3">BTB domain-containing protein</fullName>
    </recommendedName>
</protein>
<dbReference type="OrthoDB" id="194443at2759"/>
<organism evidence="1 2">
    <name type="scientific">Botryotinia calthae</name>
    <dbReference type="NCBI Taxonomy" id="38488"/>
    <lineage>
        <taxon>Eukaryota</taxon>
        <taxon>Fungi</taxon>
        <taxon>Dikarya</taxon>
        <taxon>Ascomycota</taxon>
        <taxon>Pezizomycotina</taxon>
        <taxon>Leotiomycetes</taxon>
        <taxon>Helotiales</taxon>
        <taxon>Sclerotiniaceae</taxon>
        <taxon>Botryotinia</taxon>
    </lineage>
</organism>
<evidence type="ECO:0008006" key="3">
    <source>
        <dbReference type="Google" id="ProtNLM"/>
    </source>
</evidence>
<comment type="caution">
    <text evidence="1">The sequence shown here is derived from an EMBL/GenBank/DDBJ whole genome shotgun (WGS) entry which is preliminary data.</text>
</comment>
<name>A0A4Y8DI63_9HELO</name>
<sequence length="208" mass="24321">MKLRLTIPRGIILIKVNGGCCKIHKELLADSRFFKDLGYFQTFKLDEECETIDYFVQWLYTPGHFVKVPEIKTVLRLCTFADTIGFPKLQNYSMDFTQDHYLRNAKFMGLDELKYVFEATGAAHMEDSPLREFCVAQLHFQNNNDDISAVIRFLQTFPIAINAYLEYEAETCCDMDRNHDPRSRERFPCEFHVHVPGSKRNACQIKLE</sequence>
<dbReference type="EMBL" id="PHWZ01000002">
    <property type="protein sequence ID" value="TEY87455.1"/>
    <property type="molecule type" value="Genomic_DNA"/>
</dbReference>
<gene>
    <name evidence="1" type="ORF">BOTCAL_0002g00640</name>
</gene>
<evidence type="ECO:0000313" key="2">
    <source>
        <dbReference type="Proteomes" id="UP000297299"/>
    </source>
</evidence>
<dbReference type="Proteomes" id="UP000297299">
    <property type="component" value="Unassembled WGS sequence"/>
</dbReference>
<evidence type="ECO:0000313" key="1">
    <source>
        <dbReference type="EMBL" id="TEY87455.1"/>
    </source>
</evidence>